<proteinExistence type="predicted"/>
<reference evidence="1" key="1">
    <citation type="submission" date="2014-12" db="EMBL/GenBank/DDBJ databases">
        <title>Insight into the proteome of Arion vulgaris.</title>
        <authorList>
            <person name="Aradska J."/>
            <person name="Bulat T."/>
            <person name="Smidak R."/>
            <person name="Sarate P."/>
            <person name="Gangsoo J."/>
            <person name="Sialana F."/>
            <person name="Bilban M."/>
            <person name="Lubec G."/>
        </authorList>
    </citation>
    <scope>NUCLEOTIDE SEQUENCE</scope>
    <source>
        <tissue evidence="1">Skin</tissue>
    </source>
</reference>
<organism evidence="1">
    <name type="scientific">Arion vulgaris</name>
    <dbReference type="NCBI Taxonomy" id="1028688"/>
    <lineage>
        <taxon>Eukaryota</taxon>
        <taxon>Metazoa</taxon>
        <taxon>Spiralia</taxon>
        <taxon>Lophotrochozoa</taxon>
        <taxon>Mollusca</taxon>
        <taxon>Gastropoda</taxon>
        <taxon>Heterobranchia</taxon>
        <taxon>Euthyneura</taxon>
        <taxon>Panpulmonata</taxon>
        <taxon>Eupulmonata</taxon>
        <taxon>Stylommatophora</taxon>
        <taxon>Helicina</taxon>
        <taxon>Arionoidea</taxon>
        <taxon>Arionidae</taxon>
        <taxon>Arion</taxon>
    </lineage>
</organism>
<feature type="non-terminal residue" evidence="1">
    <location>
        <position position="52"/>
    </location>
</feature>
<dbReference type="AlphaFoldDB" id="A0A0B7C0F2"/>
<evidence type="ECO:0000313" key="1">
    <source>
        <dbReference type="EMBL" id="CEK98106.1"/>
    </source>
</evidence>
<dbReference type="EMBL" id="HACG01051235">
    <property type="protein sequence ID" value="CEK98106.1"/>
    <property type="molecule type" value="Transcribed_RNA"/>
</dbReference>
<sequence>MLCYYSGICHKRGWTLDVFTDSPIVSSEELFLQARFLCSAQGKMCIEMCFGA</sequence>
<protein>
    <submittedName>
        <fullName evidence="1">Uncharacterized protein</fullName>
    </submittedName>
</protein>
<gene>
    <name evidence="1" type="primary">ORF217804</name>
</gene>
<accession>A0A0B7C0F2</accession>
<name>A0A0B7C0F2_9EUPU</name>